<evidence type="ECO:0000313" key="1">
    <source>
        <dbReference type="EMBL" id="HAT4309284.1"/>
    </source>
</evidence>
<accession>A0A8H9R042</accession>
<reference evidence="1" key="1">
    <citation type="journal article" date="2018" name="Genome Biol.">
        <title>SKESA: strategic k-mer extension for scrupulous assemblies.</title>
        <authorList>
            <person name="Souvorov A."/>
            <person name="Agarwala R."/>
            <person name="Lipman D.J."/>
        </authorList>
    </citation>
    <scope>NUCLEOTIDE SEQUENCE</scope>
    <source>
        <strain evidence="1">C8</strain>
    </source>
</reference>
<sequence>MDKQLKINMRIIGSRNMKENSTSNNIKTDITCARKDYVIVKILKS</sequence>
<protein>
    <submittedName>
        <fullName evidence="1">Uncharacterized protein</fullName>
    </submittedName>
</protein>
<name>A0A8H9R042_CLOPF</name>
<gene>
    <name evidence="1" type="ORF">I9080_003134</name>
</gene>
<proteinExistence type="predicted"/>
<dbReference type="Proteomes" id="UP000859547">
    <property type="component" value="Unassembled WGS sequence"/>
</dbReference>
<dbReference type="EMBL" id="DACTCB010000028">
    <property type="protein sequence ID" value="HAT4309284.1"/>
    <property type="molecule type" value="Genomic_DNA"/>
</dbReference>
<reference evidence="1" key="2">
    <citation type="submission" date="2020-07" db="EMBL/GenBank/DDBJ databases">
        <authorList>
            <consortium name="NCBI Pathogen Detection Project"/>
        </authorList>
    </citation>
    <scope>NUCLEOTIDE SEQUENCE</scope>
    <source>
        <strain evidence="1">C8</strain>
    </source>
</reference>
<dbReference type="AlphaFoldDB" id="A0A8H9R042"/>
<organism evidence="1">
    <name type="scientific">Clostridium perfringens</name>
    <dbReference type="NCBI Taxonomy" id="1502"/>
    <lineage>
        <taxon>Bacteria</taxon>
        <taxon>Bacillati</taxon>
        <taxon>Bacillota</taxon>
        <taxon>Clostridia</taxon>
        <taxon>Eubacteriales</taxon>
        <taxon>Clostridiaceae</taxon>
        <taxon>Clostridium</taxon>
    </lineage>
</organism>
<comment type="caution">
    <text evidence="1">The sequence shown here is derived from an EMBL/GenBank/DDBJ whole genome shotgun (WGS) entry which is preliminary data.</text>
</comment>